<evidence type="ECO:0000259" key="1">
    <source>
        <dbReference type="Pfam" id="PF02470"/>
    </source>
</evidence>
<feature type="domain" description="Mce/MlaD" evidence="1">
    <location>
        <begin position="48"/>
        <end position="121"/>
    </location>
</feature>
<evidence type="ECO:0000313" key="3">
    <source>
        <dbReference type="EMBL" id="GFG57063.1"/>
    </source>
</evidence>
<evidence type="ECO:0000313" key="4">
    <source>
        <dbReference type="Proteomes" id="UP000465241"/>
    </source>
</evidence>
<keyword evidence="4" id="KW-1185">Reference proteome</keyword>
<dbReference type="PANTHER" id="PTHR33371">
    <property type="entry name" value="INTERMEMBRANE PHOSPHOLIPID TRANSPORT SYSTEM BINDING PROTEIN MLAD-RELATED"/>
    <property type="match status" value="1"/>
</dbReference>
<protein>
    <submittedName>
        <fullName evidence="3">Mammalian cell entry protein</fullName>
    </submittedName>
</protein>
<dbReference type="PROSITE" id="PS51257">
    <property type="entry name" value="PROKAR_LIPOPROTEIN"/>
    <property type="match status" value="1"/>
</dbReference>
<dbReference type="AlphaFoldDB" id="A0A7I9WHE2"/>
<dbReference type="Pfam" id="PF11887">
    <property type="entry name" value="Mce4_CUP1"/>
    <property type="match status" value="1"/>
</dbReference>
<dbReference type="InterPro" id="IPR003399">
    <property type="entry name" value="Mce/MlaD"/>
</dbReference>
<sequence length="385" mass="41485">MTRILRFTRVATWRTLVLAVVAMVLASCGWKGVANVPLPGGPGTSGDTMTVYVQMPDTLALNVNSRVRVADVFVGSVRKIELVNWVATLTLDIDGNVQLPENATARIGQTSLLGTQHVELAAPQQDSSAQPLRNGDTIPLADSSAYPTTERTLASIATVLNGGGIPNLEVIQTEVNNILDGNAEQVRAFLGKLDVFTEQLNAQREDLTRAIDTTNELLSIVAARNDTLDRVLTEFPPLIKYFADQRDVFADAVTALGRFSAATDQYLSAARGDLETNLQLLQRPLKQLGRASPYLIGALKLILTAPFAIDNVPKVVRGDYINTSATFDLTLSTLDNAFLTGTGFSGALRALEQAWGRDVNQMIPDVRYTPSPNSVPGGPLVERGE</sequence>
<dbReference type="InterPro" id="IPR052336">
    <property type="entry name" value="MlaD_Phospholipid_Transporter"/>
</dbReference>
<accession>A0A7I9WHE2</accession>
<reference evidence="3 4" key="1">
    <citation type="journal article" date="2019" name="Emerg. Microbes Infect.">
        <title>Comprehensive subspecies identification of 175 nontuberculous mycobacteria species based on 7547 genomic profiles.</title>
        <authorList>
            <person name="Matsumoto Y."/>
            <person name="Kinjo T."/>
            <person name="Motooka D."/>
            <person name="Nabeya D."/>
            <person name="Jung N."/>
            <person name="Uechi K."/>
            <person name="Horii T."/>
            <person name="Iida T."/>
            <person name="Fujita J."/>
            <person name="Nakamura S."/>
        </authorList>
    </citation>
    <scope>NUCLEOTIDE SEQUENCE [LARGE SCALE GENOMIC DNA]</scope>
    <source>
        <strain evidence="3 4">JCM 13392</strain>
    </source>
</reference>
<gene>
    <name evidence="3" type="ORF">MMUR_11990</name>
</gene>
<dbReference type="GO" id="GO:0005576">
    <property type="term" value="C:extracellular region"/>
    <property type="evidence" value="ECO:0007669"/>
    <property type="project" value="TreeGrafter"/>
</dbReference>
<evidence type="ECO:0000259" key="2">
    <source>
        <dbReference type="Pfam" id="PF11887"/>
    </source>
</evidence>
<dbReference type="Proteomes" id="UP000465241">
    <property type="component" value="Unassembled WGS sequence"/>
</dbReference>
<dbReference type="EMBL" id="BLKT01000003">
    <property type="protein sequence ID" value="GFG57063.1"/>
    <property type="molecule type" value="Genomic_DNA"/>
</dbReference>
<feature type="domain" description="Mammalian cell entry C-terminal" evidence="2">
    <location>
        <begin position="128"/>
        <end position="296"/>
    </location>
</feature>
<dbReference type="NCBIfam" id="TIGR00996">
    <property type="entry name" value="Mtu_fam_mce"/>
    <property type="match status" value="1"/>
</dbReference>
<dbReference type="PANTHER" id="PTHR33371:SF15">
    <property type="entry name" value="LIPOPROTEIN LPRN"/>
    <property type="match status" value="1"/>
</dbReference>
<comment type="caution">
    <text evidence="3">The sequence shown here is derived from an EMBL/GenBank/DDBJ whole genome shotgun (WGS) entry which is preliminary data.</text>
</comment>
<dbReference type="InterPro" id="IPR005693">
    <property type="entry name" value="Mce"/>
</dbReference>
<dbReference type="InterPro" id="IPR024516">
    <property type="entry name" value="Mce_C"/>
</dbReference>
<proteinExistence type="predicted"/>
<name>A0A7I9WHE2_9MYCO</name>
<dbReference type="Pfam" id="PF02470">
    <property type="entry name" value="MlaD"/>
    <property type="match status" value="1"/>
</dbReference>
<organism evidence="3 4">
    <name type="scientific">Mycolicibacterium murale</name>
    <dbReference type="NCBI Taxonomy" id="182220"/>
    <lineage>
        <taxon>Bacteria</taxon>
        <taxon>Bacillati</taxon>
        <taxon>Actinomycetota</taxon>
        <taxon>Actinomycetes</taxon>
        <taxon>Mycobacteriales</taxon>
        <taxon>Mycobacteriaceae</taxon>
        <taxon>Mycolicibacterium</taxon>
    </lineage>
</organism>